<protein>
    <submittedName>
        <fullName evidence="1">Gliding motility lipoprotein GldB</fullName>
    </submittedName>
</protein>
<comment type="caution">
    <text evidence="1">The sequence shown here is derived from an EMBL/GenBank/DDBJ whole genome shotgun (WGS) entry which is preliminary data.</text>
</comment>
<sequence>MRTYLLLIGISLMVLSCKKDKEIDDAILNLEVDVKVERFDRKFAEAKPKDLASLKANYPFMFSNRFPDEFWINRLTDTLQVELNTETKKAFPDLNEEEEDITLFYKHLKYKFPETKIPRVITATSSVDYRNKVIVTDTIVLISIDTYLGENHFFYEGIQNYIKSTMKPEQMVVDLSNAYAEKYIFQPKRKTLLDEMVYYGKQLYFNDVMIPFKTDAQKIGYTEAQYDWAKVNEPNVWKYFVERELLYSTDAKLPNQFINPAPFSKFYLEEVDADSPGMIGRYIGWQIVKSYMENNDTSLEKLLETDAETIFNASRYKPQL</sequence>
<keyword evidence="2" id="KW-1185">Reference proteome</keyword>
<dbReference type="EMBL" id="PXOQ01000007">
    <property type="protein sequence ID" value="PSG90802.1"/>
    <property type="molecule type" value="Genomic_DNA"/>
</dbReference>
<keyword evidence="1" id="KW-0449">Lipoprotein</keyword>
<dbReference type="PROSITE" id="PS51257">
    <property type="entry name" value="PROKAR_LIPOPROTEIN"/>
    <property type="match status" value="1"/>
</dbReference>
<dbReference type="NCBIfam" id="TIGR03514">
    <property type="entry name" value="GldB_lipo"/>
    <property type="match status" value="1"/>
</dbReference>
<name>A0A2T1NEC9_9FLAO</name>
<evidence type="ECO:0000313" key="1">
    <source>
        <dbReference type="EMBL" id="PSG90802.1"/>
    </source>
</evidence>
<accession>A0A2T1NEC9</accession>
<organism evidence="1 2">
    <name type="scientific">Aurantibacter aestuarii</name>
    <dbReference type="NCBI Taxonomy" id="1266046"/>
    <lineage>
        <taxon>Bacteria</taxon>
        <taxon>Pseudomonadati</taxon>
        <taxon>Bacteroidota</taxon>
        <taxon>Flavobacteriia</taxon>
        <taxon>Flavobacteriales</taxon>
        <taxon>Flavobacteriaceae</taxon>
        <taxon>Aurantibacter</taxon>
    </lineage>
</organism>
<dbReference type="Proteomes" id="UP000238426">
    <property type="component" value="Unassembled WGS sequence"/>
</dbReference>
<dbReference type="AlphaFoldDB" id="A0A2T1NEC9"/>
<reference evidence="1 2" key="1">
    <citation type="submission" date="2018-03" db="EMBL/GenBank/DDBJ databases">
        <title>Mesoflavibacter sp. HG37 and Mesoflavibacter sp. HG96 sp.nov., two marine bacteria isolated from seawater of Western Pacific Ocean.</title>
        <authorList>
            <person name="Cheng H."/>
            <person name="Wu Y.-H."/>
            <person name="Guo L.-L."/>
            <person name="Xu X.-W."/>
        </authorList>
    </citation>
    <scope>NUCLEOTIDE SEQUENCE [LARGE SCALE GENOMIC DNA]</scope>
    <source>
        <strain evidence="1 2">KCTC 32269</strain>
    </source>
</reference>
<dbReference type="Pfam" id="PF25594">
    <property type="entry name" value="GldB_lipo"/>
    <property type="match status" value="1"/>
</dbReference>
<dbReference type="RefSeq" id="WP_106462943.1">
    <property type="nucleotide sequence ID" value="NZ_PXOQ01000007.1"/>
</dbReference>
<dbReference type="OrthoDB" id="976022at2"/>
<evidence type="ECO:0000313" key="2">
    <source>
        <dbReference type="Proteomes" id="UP000238426"/>
    </source>
</evidence>
<proteinExistence type="predicted"/>
<dbReference type="InterPro" id="IPR019853">
    <property type="entry name" value="GldB-like"/>
</dbReference>
<gene>
    <name evidence="1" type="primary">gldB</name>
    <name evidence="1" type="ORF">C7H52_05885</name>
</gene>